<evidence type="ECO:0000256" key="1">
    <source>
        <dbReference type="SAM" id="MobiDB-lite"/>
    </source>
</evidence>
<dbReference type="RefSeq" id="XP_016242190.1">
    <property type="nucleotide sequence ID" value="XM_016400163.1"/>
</dbReference>
<keyword evidence="3" id="KW-1185">Reference proteome</keyword>
<feature type="region of interest" description="Disordered" evidence="1">
    <location>
        <begin position="1"/>
        <end position="167"/>
    </location>
</feature>
<evidence type="ECO:0000313" key="2">
    <source>
        <dbReference type="EMBL" id="KIW21974.1"/>
    </source>
</evidence>
<organism evidence="2 3">
    <name type="scientific">Cladophialophora immunda</name>
    <dbReference type="NCBI Taxonomy" id="569365"/>
    <lineage>
        <taxon>Eukaryota</taxon>
        <taxon>Fungi</taxon>
        <taxon>Dikarya</taxon>
        <taxon>Ascomycota</taxon>
        <taxon>Pezizomycotina</taxon>
        <taxon>Eurotiomycetes</taxon>
        <taxon>Chaetothyriomycetidae</taxon>
        <taxon>Chaetothyriales</taxon>
        <taxon>Herpotrichiellaceae</taxon>
        <taxon>Cladophialophora</taxon>
    </lineage>
</organism>
<dbReference type="GeneID" id="27351815"/>
<proteinExistence type="predicted"/>
<feature type="compositionally biased region" description="Low complexity" evidence="1">
    <location>
        <begin position="114"/>
        <end position="130"/>
    </location>
</feature>
<feature type="compositionally biased region" description="Basic and acidic residues" evidence="1">
    <location>
        <begin position="1"/>
        <end position="12"/>
    </location>
</feature>
<gene>
    <name evidence="2" type="ORF">PV07_12621</name>
</gene>
<name>A0A0D2CEL8_9EURO</name>
<dbReference type="VEuPathDB" id="FungiDB:PV07_12621"/>
<protein>
    <submittedName>
        <fullName evidence="2">Uncharacterized protein</fullName>
    </submittedName>
</protein>
<dbReference type="HOGENOM" id="CLU_888537_0_0_1"/>
<dbReference type="AlphaFoldDB" id="A0A0D2CEL8"/>
<dbReference type="Proteomes" id="UP000054466">
    <property type="component" value="Unassembled WGS sequence"/>
</dbReference>
<accession>A0A0D2CEL8</accession>
<reference evidence="2 3" key="1">
    <citation type="submission" date="2015-01" db="EMBL/GenBank/DDBJ databases">
        <title>The Genome Sequence of Cladophialophora immunda CBS83496.</title>
        <authorList>
            <consortium name="The Broad Institute Genomics Platform"/>
            <person name="Cuomo C."/>
            <person name="de Hoog S."/>
            <person name="Gorbushina A."/>
            <person name="Stielow B."/>
            <person name="Teixiera M."/>
            <person name="Abouelleil A."/>
            <person name="Chapman S.B."/>
            <person name="Priest M."/>
            <person name="Young S.K."/>
            <person name="Wortman J."/>
            <person name="Nusbaum C."/>
            <person name="Birren B."/>
        </authorList>
    </citation>
    <scope>NUCLEOTIDE SEQUENCE [LARGE SCALE GENOMIC DNA]</scope>
    <source>
        <strain evidence="2 3">CBS 83496</strain>
    </source>
</reference>
<dbReference type="EMBL" id="KN847069">
    <property type="protein sequence ID" value="KIW21974.1"/>
    <property type="molecule type" value="Genomic_DNA"/>
</dbReference>
<feature type="compositionally biased region" description="Polar residues" evidence="1">
    <location>
        <begin position="99"/>
        <end position="113"/>
    </location>
</feature>
<sequence>MMKTRGWWETKAEPLPNPRQPIQSSADPVQDMDAPVQDAEDPVQSPKDTEQPRTDPARKPADPVRHRPETRSQTQTGTQPVDYKGQAGNAKALVPRPRQQPQAKSSSADRQVNSPRSPQPQTTQPQGGSSHAPLTFSPPPRPAYEQDGTRQWSTTLDIRSRSTEPQKGTLIQLNQANRYEIGADAWRQQIQEDMARMKYPRPPSTQSSVSPTFSKHNLRAKKPKISQALYGLEAGKSVATAEMANLTRGKKRDALLRLGWTPLGISRIRSRTRMEFSLSHGVWFRSTSVSLAKRSRCWTRWTSGDTKRRVRTQ</sequence>
<feature type="compositionally biased region" description="Basic and acidic residues" evidence="1">
    <location>
        <begin position="47"/>
        <end position="70"/>
    </location>
</feature>
<evidence type="ECO:0000313" key="3">
    <source>
        <dbReference type="Proteomes" id="UP000054466"/>
    </source>
</evidence>